<evidence type="ECO:0000256" key="2">
    <source>
        <dbReference type="ARBA" id="ARBA00022692"/>
    </source>
</evidence>
<dbReference type="AlphaFoldDB" id="A0A9P4GTJ5"/>
<evidence type="ECO:0000256" key="3">
    <source>
        <dbReference type="ARBA" id="ARBA00022989"/>
    </source>
</evidence>
<reference evidence="6" key="1">
    <citation type="submission" date="2020-01" db="EMBL/GenBank/DDBJ databases">
        <authorList>
            <consortium name="DOE Joint Genome Institute"/>
            <person name="Haridas S."/>
            <person name="Albert R."/>
            <person name="Binder M."/>
            <person name="Bloem J."/>
            <person name="Labutti K."/>
            <person name="Salamov A."/>
            <person name="Andreopoulos B."/>
            <person name="Baker S.E."/>
            <person name="Barry K."/>
            <person name="Bills G."/>
            <person name="Bluhm B.H."/>
            <person name="Cannon C."/>
            <person name="Castanera R."/>
            <person name="Culley D.E."/>
            <person name="Daum C."/>
            <person name="Ezra D."/>
            <person name="Gonzalez J.B."/>
            <person name="Henrissat B."/>
            <person name="Kuo A."/>
            <person name="Liang C."/>
            <person name="Lipzen A."/>
            <person name="Lutzoni F."/>
            <person name="Magnuson J."/>
            <person name="Mondo S."/>
            <person name="Nolan M."/>
            <person name="Ohm R."/>
            <person name="Pangilinan J."/>
            <person name="Park H.-J."/>
            <person name="Ramirez L."/>
            <person name="Alfaro M."/>
            <person name="Sun H."/>
            <person name="Tritt A."/>
            <person name="Yoshinaga Y."/>
            <person name="Zwiers L.-H."/>
            <person name="Turgeon B.G."/>
            <person name="Goodwin S.B."/>
            <person name="Spatafora J.W."/>
            <person name="Crous P.W."/>
            <person name="Grigoriev I.V."/>
        </authorList>
    </citation>
    <scope>NUCLEOTIDE SEQUENCE</scope>
    <source>
        <strain evidence="6">CBS 394.84</strain>
    </source>
</reference>
<feature type="transmembrane region" description="Helical" evidence="5">
    <location>
        <begin position="159"/>
        <end position="184"/>
    </location>
</feature>
<feature type="transmembrane region" description="Helical" evidence="5">
    <location>
        <begin position="196"/>
        <end position="220"/>
    </location>
</feature>
<sequence length="349" mass="38726">MMDTLFHLAIRALDQNGIDPDNIDVNSTDPLKIAMSKKYCKVGKCPKAWQSIQYRPTIAGNVIYALCLFALLGGQMWLGIRKKTWTYMGTMCAGILGEIIGYIGRIMLNQNPFLMDNFLVNLVPLTISPALLTAGIYLCVGRAIVAIGSENSRLKPKMYTYVFVGCDLLALVLQSIGGGMAATARDAKGSRRGVNIMIAGLVSQVITMILFLAVWGDFVLRTRRAKFSGSLSRSQPPLYDNLRSTKNFTLFQWSLFAATLLIFVRCVYRVAELWNGFNSHLANDEVTFMIFEGPLIILAVSAMTVFHPGRIFGDLWVPAGKGVRSMNKPTEDSVHLTEAEWNDTAYQRV</sequence>
<keyword evidence="7" id="KW-1185">Reference proteome</keyword>
<dbReference type="OrthoDB" id="4521223at2759"/>
<dbReference type="Pfam" id="PF04479">
    <property type="entry name" value="RTA1"/>
    <property type="match status" value="1"/>
</dbReference>
<accession>A0A9P4GTJ5</accession>
<dbReference type="GO" id="GO:0005886">
    <property type="term" value="C:plasma membrane"/>
    <property type="evidence" value="ECO:0007669"/>
    <property type="project" value="TreeGrafter"/>
</dbReference>
<evidence type="ECO:0000313" key="7">
    <source>
        <dbReference type="Proteomes" id="UP000800039"/>
    </source>
</evidence>
<protein>
    <submittedName>
        <fullName evidence="6">RTA1-domain-containing protein</fullName>
    </submittedName>
</protein>
<dbReference type="GO" id="GO:0000324">
    <property type="term" value="C:fungal-type vacuole"/>
    <property type="evidence" value="ECO:0007669"/>
    <property type="project" value="TreeGrafter"/>
</dbReference>
<name>A0A9P4GTJ5_9PLEO</name>
<keyword evidence="3 5" id="KW-1133">Transmembrane helix</keyword>
<dbReference type="InterPro" id="IPR007568">
    <property type="entry name" value="RTA1"/>
</dbReference>
<keyword evidence="4 5" id="KW-0472">Membrane</keyword>
<feature type="transmembrane region" description="Helical" evidence="5">
    <location>
        <begin position="58"/>
        <end position="78"/>
    </location>
</feature>
<feature type="transmembrane region" description="Helical" evidence="5">
    <location>
        <begin position="250"/>
        <end position="271"/>
    </location>
</feature>
<evidence type="ECO:0000256" key="1">
    <source>
        <dbReference type="ARBA" id="ARBA00004141"/>
    </source>
</evidence>
<feature type="transmembrane region" description="Helical" evidence="5">
    <location>
        <begin position="85"/>
        <end position="107"/>
    </location>
</feature>
<comment type="subcellular location">
    <subcellularLocation>
        <location evidence="1">Membrane</location>
        <topology evidence="1">Multi-pass membrane protein</topology>
    </subcellularLocation>
</comment>
<dbReference type="PANTHER" id="PTHR31465:SF9">
    <property type="entry name" value="SPHINGOID LONG-CHAIN BASE TRANSPORTER RSB1"/>
    <property type="match status" value="1"/>
</dbReference>
<dbReference type="PANTHER" id="PTHR31465">
    <property type="entry name" value="PROTEIN RTA1-RELATED"/>
    <property type="match status" value="1"/>
</dbReference>
<evidence type="ECO:0000256" key="4">
    <source>
        <dbReference type="ARBA" id="ARBA00023136"/>
    </source>
</evidence>
<dbReference type="GeneID" id="63847964"/>
<organism evidence="6 7">
    <name type="scientific">Cucurbitaria berberidis CBS 394.84</name>
    <dbReference type="NCBI Taxonomy" id="1168544"/>
    <lineage>
        <taxon>Eukaryota</taxon>
        <taxon>Fungi</taxon>
        <taxon>Dikarya</taxon>
        <taxon>Ascomycota</taxon>
        <taxon>Pezizomycotina</taxon>
        <taxon>Dothideomycetes</taxon>
        <taxon>Pleosporomycetidae</taxon>
        <taxon>Pleosporales</taxon>
        <taxon>Pleosporineae</taxon>
        <taxon>Cucurbitariaceae</taxon>
        <taxon>Cucurbitaria</taxon>
    </lineage>
</organism>
<proteinExistence type="predicted"/>
<keyword evidence="2 5" id="KW-0812">Transmembrane</keyword>
<dbReference type="RefSeq" id="XP_040793658.1">
    <property type="nucleotide sequence ID" value="XM_040930712.1"/>
</dbReference>
<feature type="transmembrane region" description="Helical" evidence="5">
    <location>
        <begin position="286"/>
        <end position="306"/>
    </location>
</feature>
<evidence type="ECO:0000256" key="5">
    <source>
        <dbReference type="SAM" id="Phobius"/>
    </source>
</evidence>
<feature type="transmembrane region" description="Helical" evidence="5">
    <location>
        <begin position="127"/>
        <end position="147"/>
    </location>
</feature>
<evidence type="ECO:0000313" key="6">
    <source>
        <dbReference type="EMBL" id="KAF1851095.1"/>
    </source>
</evidence>
<gene>
    <name evidence="6" type="ORF">K460DRAFT_328699</name>
</gene>
<dbReference type="EMBL" id="ML976614">
    <property type="protein sequence ID" value="KAF1851095.1"/>
    <property type="molecule type" value="Genomic_DNA"/>
</dbReference>
<dbReference type="Proteomes" id="UP000800039">
    <property type="component" value="Unassembled WGS sequence"/>
</dbReference>
<comment type="caution">
    <text evidence="6">The sequence shown here is derived from an EMBL/GenBank/DDBJ whole genome shotgun (WGS) entry which is preliminary data.</text>
</comment>